<evidence type="ECO:0000313" key="1">
    <source>
        <dbReference type="EMBL" id="KAI8543115.1"/>
    </source>
</evidence>
<organism evidence="1 2">
    <name type="scientific">Rhododendron molle</name>
    <name type="common">Chinese azalea</name>
    <name type="synonym">Azalea mollis</name>
    <dbReference type="NCBI Taxonomy" id="49168"/>
    <lineage>
        <taxon>Eukaryota</taxon>
        <taxon>Viridiplantae</taxon>
        <taxon>Streptophyta</taxon>
        <taxon>Embryophyta</taxon>
        <taxon>Tracheophyta</taxon>
        <taxon>Spermatophyta</taxon>
        <taxon>Magnoliopsida</taxon>
        <taxon>eudicotyledons</taxon>
        <taxon>Gunneridae</taxon>
        <taxon>Pentapetalae</taxon>
        <taxon>asterids</taxon>
        <taxon>Ericales</taxon>
        <taxon>Ericaceae</taxon>
        <taxon>Ericoideae</taxon>
        <taxon>Rhodoreae</taxon>
        <taxon>Rhododendron</taxon>
    </lineage>
</organism>
<keyword evidence="2" id="KW-1185">Reference proteome</keyword>
<gene>
    <name evidence="1" type="ORF">RHMOL_Rhmol08G0193400</name>
</gene>
<evidence type="ECO:0000313" key="2">
    <source>
        <dbReference type="Proteomes" id="UP001062846"/>
    </source>
</evidence>
<comment type="caution">
    <text evidence="1">The sequence shown here is derived from an EMBL/GenBank/DDBJ whole genome shotgun (WGS) entry which is preliminary data.</text>
</comment>
<protein>
    <submittedName>
        <fullName evidence="1">Uncharacterized protein</fullName>
    </submittedName>
</protein>
<sequence length="125" mass="15100">MDIPSQRHPLLEIQRAVIMEPHERQIDALFQQLQLIRHAPKTSDDKIEKMVKEFKERDQKCKSFSWRRRFRDEKNIDSINDRHEHFNKTKMLSTYSKGFNFTLLLLLSRARYNYPPPEPMEDVDA</sequence>
<proteinExistence type="predicted"/>
<name>A0ACC0MQA1_RHOML</name>
<reference evidence="1" key="1">
    <citation type="submission" date="2022-02" db="EMBL/GenBank/DDBJ databases">
        <title>Plant Genome Project.</title>
        <authorList>
            <person name="Zhang R.-G."/>
        </authorList>
    </citation>
    <scope>NUCLEOTIDE SEQUENCE</scope>
    <source>
        <strain evidence="1">AT1</strain>
    </source>
</reference>
<accession>A0ACC0MQA1</accession>
<dbReference type="Proteomes" id="UP001062846">
    <property type="component" value="Chromosome 8"/>
</dbReference>
<dbReference type="EMBL" id="CM046395">
    <property type="protein sequence ID" value="KAI8543115.1"/>
    <property type="molecule type" value="Genomic_DNA"/>
</dbReference>